<dbReference type="OMA" id="APHIRRY"/>
<dbReference type="Ensembl" id="ENSSHBT00005027311.1">
    <property type="protein sequence ID" value="ENSSHBP00005022958.1"/>
    <property type="gene ID" value="ENSSHBG00005019271.1"/>
</dbReference>
<dbReference type="FunFam" id="3.40.50.720:FF:000145">
    <property type="entry name" value="Retinol dehydrogenase 12"/>
    <property type="match status" value="1"/>
</dbReference>
<evidence type="ECO:0000256" key="10">
    <source>
        <dbReference type="SAM" id="Phobius"/>
    </source>
</evidence>
<dbReference type="GO" id="GO:0052650">
    <property type="term" value="F:all-trans-retinol dehydrogenase (NADP+) activity"/>
    <property type="evidence" value="ECO:0007669"/>
    <property type="project" value="UniProtKB-EC"/>
</dbReference>
<comment type="catalytic activity">
    <reaction evidence="7">
        <text>all-trans-retinol + NADP(+) = all-trans-retinal + NADPH + H(+)</text>
        <dbReference type="Rhea" id="RHEA:25033"/>
        <dbReference type="ChEBI" id="CHEBI:15378"/>
        <dbReference type="ChEBI" id="CHEBI:17336"/>
        <dbReference type="ChEBI" id="CHEBI:17898"/>
        <dbReference type="ChEBI" id="CHEBI:57783"/>
        <dbReference type="ChEBI" id="CHEBI:58349"/>
        <dbReference type="EC" id="1.1.1.300"/>
    </reaction>
</comment>
<gene>
    <name evidence="11" type="primary">RDH11</name>
</gene>
<keyword evidence="10" id="KW-1133">Transmembrane helix</keyword>
<dbReference type="GeneTree" id="ENSGT00940000158191"/>
<organism evidence="11 12">
    <name type="scientific">Strigops habroptila</name>
    <name type="common">Kakapo</name>
    <dbReference type="NCBI Taxonomy" id="2489341"/>
    <lineage>
        <taxon>Eukaryota</taxon>
        <taxon>Metazoa</taxon>
        <taxon>Chordata</taxon>
        <taxon>Craniata</taxon>
        <taxon>Vertebrata</taxon>
        <taxon>Euteleostomi</taxon>
        <taxon>Archelosauria</taxon>
        <taxon>Archosauria</taxon>
        <taxon>Dinosauria</taxon>
        <taxon>Saurischia</taxon>
        <taxon>Theropoda</taxon>
        <taxon>Coelurosauria</taxon>
        <taxon>Aves</taxon>
        <taxon>Neognathae</taxon>
        <taxon>Neoaves</taxon>
        <taxon>Telluraves</taxon>
        <taxon>Australaves</taxon>
        <taxon>Psittaciformes</taxon>
        <taxon>Psittacidae</taxon>
        <taxon>Strigops</taxon>
    </lineage>
</organism>
<evidence type="ECO:0000256" key="5">
    <source>
        <dbReference type="ARBA" id="ARBA00023002"/>
    </source>
</evidence>
<dbReference type="GO" id="GO:0005789">
    <property type="term" value="C:endoplasmic reticulum membrane"/>
    <property type="evidence" value="ECO:0007669"/>
    <property type="project" value="Ensembl"/>
</dbReference>
<feature type="region of interest" description="Disordered" evidence="9">
    <location>
        <begin position="41"/>
        <end position="77"/>
    </location>
</feature>
<dbReference type="SUPFAM" id="SSF51735">
    <property type="entry name" value="NAD(P)-binding Rossmann-fold domains"/>
    <property type="match status" value="1"/>
</dbReference>
<dbReference type="GO" id="GO:0110095">
    <property type="term" value="P:cellular detoxification of aldehyde"/>
    <property type="evidence" value="ECO:0007669"/>
    <property type="project" value="Ensembl"/>
</dbReference>
<dbReference type="Gene3D" id="3.40.50.720">
    <property type="entry name" value="NAD(P)-binding Rossmann-like Domain"/>
    <property type="match status" value="1"/>
</dbReference>
<keyword evidence="5" id="KW-0560">Oxidoreductase</keyword>
<accession>A0A672V8Y5</accession>
<dbReference type="InterPro" id="IPR036291">
    <property type="entry name" value="NAD(P)-bd_dom_sf"/>
</dbReference>
<dbReference type="NCBIfam" id="NF004846">
    <property type="entry name" value="PRK06197.1"/>
    <property type="match status" value="1"/>
</dbReference>
<evidence type="ECO:0000313" key="12">
    <source>
        <dbReference type="Proteomes" id="UP000472266"/>
    </source>
</evidence>
<dbReference type="InParanoid" id="A0A672V8Y5"/>
<sequence length="466" mass="49861">MRTCAERLPRRPPPRFRFRCFSACELGSAVRAALSGCPEGPALPGQKKQQAAGVAPASRPPPPGGAQPRQAAGPARCLTREEPGAAAPLGQTTARAGAVRGLCGGALRGCLLLAGRAQGSRGVAEGTGAGPGLPPAPAMSMERAAGMFTCWGAALGAAVSVPVLFLVAAPYIRRYVAGGQCKSTAKLDGKVVVITGANTGIGKETARDLARRGARVIVACRDITKAEAAASEIRAETGNQQVIVKKLDLADTKSIRAFAEKFLAEEKELHILINNAGVMLCPYSKTADGFEMHLGVNHLGHFLLTFLLLERLKQSAPARIVNVSSLAHHGGRIRFHDLHGEKCYNRGLAYCHSKLANVLFTRELARRLQGTKVTANALHPGSVHSELVRHSFVMTWLWKIFSFFLKTPWEGAQTSIYCAVAEELDSVTGQYFSDCQPAYVSSWGRDDETAKKLWSVSCKLLGIQWD</sequence>
<dbReference type="GO" id="GO:0042574">
    <property type="term" value="P:retinal metabolic process"/>
    <property type="evidence" value="ECO:0007669"/>
    <property type="project" value="Ensembl"/>
</dbReference>
<feature type="transmembrane region" description="Helical" evidence="10">
    <location>
        <begin position="148"/>
        <end position="172"/>
    </location>
</feature>
<name>A0A672V8Y5_STRHB</name>
<keyword evidence="10" id="KW-0812">Transmembrane</keyword>
<dbReference type="AlphaFoldDB" id="A0A672V8Y5"/>
<keyword evidence="10" id="KW-0472">Membrane</keyword>
<dbReference type="Pfam" id="PF00106">
    <property type="entry name" value="adh_short"/>
    <property type="match status" value="1"/>
</dbReference>
<feature type="compositionally biased region" description="Low complexity" evidence="9">
    <location>
        <begin position="66"/>
        <end position="76"/>
    </location>
</feature>
<evidence type="ECO:0000256" key="8">
    <source>
        <dbReference type="RuleBase" id="RU000363"/>
    </source>
</evidence>
<evidence type="ECO:0000256" key="6">
    <source>
        <dbReference type="ARBA" id="ARBA00023098"/>
    </source>
</evidence>
<dbReference type="PANTHER" id="PTHR43157:SF32">
    <property type="entry name" value="RETINOL DEHYDROGENASE 12"/>
    <property type="match status" value="1"/>
</dbReference>
<dbReference type="EC" id="1.1.1.300" evidence="3"/>
<dbReference type="InterPro" id="IPR002347">
    <property type="entry name" value="SDR_fam"/>
</dbReference>
<dbReference type="FunCoup" id="A0A672V8Y5">
    <property type="interactions" value="62"/>
</dbReference>
<comment type="pathway">
    <text evidence="1">Cofactor metabolism; retinol metabolism.</text>
</comment>
<proteinExistence type="inferred from homology"/>
<dbReference type="OrthoDB" id="191139at2759"/>
<evidence type="ECO:0000256" key="9">
    <source>
        <dbReference type="SAM" id="MobiDB-lite"/>
    </source>
</evidence>
<keyword evidence="6" id="KW-0443">Lipid metabolism</keyword>
<keyword evidence="4" id="KW-0521">NADP</keyword>
<evidence type="ECO:0000313" key="11">
    <source>
        <dbReference type="Ensembl" id="ENSSHBP00005022958.1"/>
    </source>
</evidence>
<dbReference type="PRINTS" id="PR00081">
    <property type="entry name" value="GDHRDH"/>
</dbReference>
<reference evidence="11 12" key="1">
    <citation type="submission" date="2019-11" db="EMBL/GenBank/DDBJ databases">
        <title>Strigops habroptila (kakapo) genome, bStrHab1, primary haplotype, v2.</title>
        <authorList>
            <person name="Jarvis E.D."/>
            <person name="Howard J."/>
            <person name="Rhie A."/>
            <person name="Phillippy A."/>
            <person name="Korlach J."/>
            <person name="Digby A."/>
            <person name="Iorns D."/>
            <person name="Eason D."/>
            <person name="Robertson B."/>
            <person name="Raemaekers T."/>
            <person name="Howe K."/>
            <person name="Lewin H."/>
            <person name="Damas J."/>
            <person name="Hastie A."/>
            <person name="Tracey A."/>
            <person name="Chow W."/>
            <person name="Fedrigo O."/>
        </authorList>
    </citation>
    <scope>NUCLEOTIDE SEQUENCE [LARGE SCALE GENOMIC DNA]</scope>
</reference>
<evidence type="ECO:0000256" key="2">
    <source>
        <dbReference type="ARBA" id="ARBA00006484"/>
    </source>
</evidence>
<keyword evidence="12" id="KW-1185">Reference proteome</keyword>
<evidence type="ECO:0000256" key="3">
    <source>
        <dbReference type="ARBA" id="ARBA00012852"/>
    </source>
</evidence>
<evidence type="ECO:0000256" key="1">
    <source>
        <dbReference type="ARBA" id="ARBA00004891"/>
    </source>
</evidence>
<dbReference type="Proteomes" id="UP000472266">
    <property type="component" value="Chromosome 5"/>
</dbReference>
<comment type="similarity">
    <text evidence="2 8">Belongs to the short-chain dehydrogenases/reductases (SDR) family.</text>
</comment>
<reference evidence="11" key="3">
    <citation type="submission" date="2025-09" db="UniProtKB">
        <authorList>
            <consortium name="Ensembl"/>
        </authorList>
    </citation>
    <scope>IDENTIFICATION</scope>
</reference>
<dbReference type="PRINTS" id="PR00080">
    <property type="entry name" value="SDRFAMILY"/>
</dbReference>
<protein>
    <recommendedName>
        <fullName evidence="3">NADP-retinol dehydrogenase</fullName>
        <ecNumber evidence="3">1.1.1.300</ecNumber>
    </recommendedName>
</protein>
<dbReference type="PANTHER" id="PTHR43157">
    <property type="entry name" value="PHOSPHATIDYLINOSITOL-GLYCAN BIOSYNTHESIS CLASS F PROTEIN-RELATED"/>
    <property type="match status" value="1"/>
</dbReference>
<reference evidence="11" key="2">
    <citation type="submission" date="2025-08" db="UniProtKB">
        <authorList>
            <consortium name="Ensembl"/>
        </authorList>
    </citation>
    <scope>IDENTIFICATION</scope>
</reference>
<evidence type="ECO:0000256" key="7">
    <source>
        <dbReference type="ARBA" id="ARBA00050568"/>
    </source>
</evidence>
<evidence type="ECO:0000256" key="4">
    <source>
        <dbReference type="ARBA" id="ARBA00022857"/>
    </source>
</evidence>